<comment type="caution">
    <text evidence="1">The sequence shown here is derived from an EMBL/GenBank/DDBJ whole genome shotgun (WGS) entry which is preliminary data.</text>
</comment>
<evidence type="ECO:0000313" key="2">
    <source>
        <dbReference type="Proteomes" id="UP001256547"/>
    </source>
</evidence>
<accession>A0ABU3ELA2</accession>
<dbReference type="EMBL" id="JARPYR010000001">
    <property type="protein sequence ID" value="MDT2595618.1"/>
    <property type="molecule type" value="Genomic_DNA"/>
</dbReference>
<dbReference type="Proteomes" id="UP001256547">
    <property type="component" value="Unassembled WGS sequence"/>
</dbReference>
<sequence length="116" mass="14155">MKLIDQVKNANEESFETWFSRWYEKQNLDKDIIRSAQKGYSGFRITITDRYESKNDFSKERKYKNRRLRDERTVEKIREKLGEGFDVTYKEDVQKSKILGLEVSRFSDWIEIRWDA</sequence>
<proteinExistence type="predicted"/>
<evidence type="ECO:0008006" key="3">
    <source>
        <dbReference type="Google" id="ProtNLM"/>
    </source>
</evidence>
<keyword evidence="2" id="KW-1185">Reference proteome</keyword>
<dbReference type="RefSeq" id="WP_311859235.1">
    <property type="nucleotide sequence ID" value="NZ_JARPYR010000001.1"/>
</dbReference>
<gene>
    <name evidence="1" type="ORF">P7D39_01035</name>
</gene>
<protein>
    <recommendedName>
        <fullName evidence="3">Phage protein</fullName>
    </recommendedName>
</protein>
<evidence type="ECO:0000313" key="1">
    <source>
        <dbReference type="EMBL" id="MDT2595618.1"/>
    </source>
</evidence>
<reference evidence="1 2" key="1">
    <citation type="submission" date="2023-03" db="EMBL/GenBank/DDBJ databases">
        <authorList>
            <person name="Shen W."/>
            <person name="Cai J."/>
        </authorList>
    </citation>
    <scope>NUCLEOTIDE SEQUENCE [LARGE SCALE GENOMIC DNA]</scope>
    <source>
        <strain evidence="1 2">P72-2</strain>
    </source>
</reference>
<organism evidence="1 2">
    <name type="scientific">Enterococcus dongliensis</name>
    <dbReference type="NCBI Taxonomy" id="2559925"/>
    <lineage>
        <taxon>Bacteria</taxon>
        <taxon>Bacillati</taxon>
        <taxon>Bacillota</taxon>
        <taxon>Bacilli</taxon>
        <taxon>Lactobacillales</taxon>
        <taxon>Enterococcaceae</taxon>
        <taxon>Enterococcus</taxon>
    </lineage>
</organism>
<name>A0ABU3ELA2_9ENTE</name>